<evidence type="ECO:0000313" key="1">
    <source>
        <dbReference type="EMBL" id="KAF7393616.1"/>
    </source>
</evidence>
<dbReference type="EMBL" id="JACSDZ010000010">
    <property type="protein sequence ID" value="KAF7393616.1"/>
    <property type="molecule type" value="Genomic_DNA"/>
</dbReference>
<dbReference type="Proteomes" id="UP000617340">
    <property type="component" value="Unassembled WGS sequence"/>
</dbReference>
<organism evidence="1 2">
    <name type="scientific">Vespula germanica</name>
    <name type="common">German yellow jacket</name>
    <name type="synonym">Paravespula germanica</name>
    <dbReference type="NCBI Taxonomy" id="30212"/>
    <lineage>
        <taxon>Eukaryota</taxon>
        <taxon>Metazoa</taxon>
        <taxon>Ecdysozoa</taxon>
        <taxon>Arthropoda</taxon>
        <taxon>Hexapoda</taxon>
        <taxon>Insecta</taxon>
        <taxon>Pterygota</taxon>
        <taxon>Neoptera</taxon>
        <taxon>Endopterygota</taxon>
        <taxon>Hymenoptera</taxon>
        <taxon>Apocrita</taxon>
        <taxon>Aculeata</taxon>
        <taxon>Vespoidea</taxon>
        <taxon>Vespidae</taxon>
        <taxon>Vespinae</taxon>
        <taxon>Vespula</taxon>
    </lineage>
</organism>
<reference evidence="1" key="1">
    <citation type="journal article" date="2020" name="G3 (Bethesda)">
        <title>High-Quality Assemblies for Three Invasive Social Wasps from the &lt;i&gt;Vespula&lt;/i&gt; Genus.</title>
        <authorList>
            <person name="Harrop T.W.R."/>
            <person name="Guhlin J."/>
            <person name="McLaughlin G.M."/>
            <person name="Permina E."/>
            <person name="Stockwell P."/>
            <person name="Gilligan J."/>
            <person name="Le Lec M.F."/>
            <person name="Gruber M.A.M."/>
            <person name="Quinn O."/>
            <person name="Lovegrove M."/>
            <person name="Duncan E.J."/>
            <person name="Remnant E.J."/>
            <person name="Van Eeckhoven J."/>
            <person name="Graham B."/>
            <person name="Knapp R.A."/>
            <person name="Langford K.W."/>
            <person name="Kronenberg Z."/>
            <person name="Press M.O."/>
            <person name="Eacker S.M."/>
            <person name="Wilson-Rankin E.E."/>
            <person name="Purcell J."/>
            <person name="Lester P.J."/>
            <person name="Dearden P.K."/>
        </authorList>
    </citation>
    <scope>NUCLEOTIDE SEQUENCE</scope>
    <source>
        <strain evidence="1">Linc-1</strain>
    </source>
</reference>
<protein>
    <submittedName>
        <fullName evidence="1">Uncharacterized protein</fullName>
    </submittedName>
</protein>
<proteinExistence type="predicted"/>
<evidence type="ECO:0000313" key="2">
    <source>
        <dbReference type="Proteomes" id="UP000617340"/>
    </source>
</evidence>
<comment type="caution">
    <text evidence="1">The sequence shown here is derived from an EMBL/GenBank/DDBJ whole genome shotgun (WGS) entry which is preliminary data.</text>
</comment>
<accession>A0A834JXT6</accession>
<sequence>MDSILGSGVCRESTTGRAQVVIEASDWRSPRCFAFLIVVEVVESRVTVSPWVSRSSNLRAVGPGSEVLMIYGKIIDCKLDHLGTNHHGIFTRKLKESLCI</sequence>
<dbReference type="AlphaFoldDB" id="A0A834JXT6"/>
<name>A0A834JXT6_VESGE</name>
<keyword evidence="2" id="KW-1185">Reference proteome</keyword>
<gene>
    <name evidence="1" type="ORF">HZH68_010435</name>
</gene>